<feature type="compositionally biased region" description="Acidic residues" evidence="8">
    <location>
        <begin position="607"/>
        <end position="616"/>
    </location>
</feature>
<comment type="catalytic activity">
    <reaction evidence="6">
        <text>Couples ATP hydrolysis with the unwinding of duplex DNA by translocating in the 3'-5' direction.</text>
        <dbReference type="EC" id="5.6.2.4"/>
    </reaction>
</comment>
<keyword evidence="2" id="KW-0547">Nucleotide-binding</keyword>
<dbReference type="Pfam" id="PF00270">
    <property type="entry name" value="DEAD"/>
    <property type="match status" value="1"/>
</dbReference>
<feature type="compositionally biased region" description="Basic residues" evidence="8">
    <location>
        <begin position="646"/>
        <end position="664"/>
    </location>
</feature>
<feature type="region of interest" description="Disordered" evidence="8">
    <location>
        <begin position="1658"/>
        <end position="1715"/>
    </location>
</feature>
<feature type="compositionally biased region" description="Basic and acidic residues" evidence="8">
    <location>
        <begin position="527"/>
        <end position="541"/>
    </location>
</feature>
<keyword evidence="3" id="KW-0378">Hydrolase</keyword>
<dbReference type="SMART" id="SM00487">
    <property type="entry name" value="DEXDc"/>
    <property type="match status" value="1"/>
</dbReference>
<organism evidence="11 12">
    <name type="scientific">Vitrella brassicaformis (strain CCMP3155)</name>
    <dbReference type="NCBI Taxonomy" id="1169540"/>
    <lineage>
        <taxon>Eukaryota</taxon>
        <taxon>Sar</taxon>
        <taxon>Alveolata</taxon>
        <taxon>Colpodellida</taxon>
        <taxon>Vitrellaceae</taxon>
        <taxon>Vitrella</taxon>
    </lineage>
</organism>
<gene>
    <name evidence="11" type="ORF">Vbra_12956</name>
</gene>
<dbReference type="PANTHER" id="PTHR13710">
    <property type="entry name" value="DNA HELICASE RECQ FAMILY MEMBER"/>
    <property type="match status" value="1"/>
</dbReference>
<dbReference type="GO" id="GO:0043138">
    <property type="term" value="F:3'-5' DNA helicase activity"/>
    <property type="evidence" value="ECO:0007669"/>
    <property type="project" value="UniProtKB-EC"/>
</dbReference>
<dbReference type="InterPro" id="IPR011545">
    <property type="entry name" value="DEAD/DEAH_box_helicase_dom"/>
</dbReference>
<dbReference type="InParanoid" id="A0A0G4ESY2"/>
<dbReference type="InterPro" id="IPR004589">
    <property type="entry name" value="DNA_helicase_ATP-dep_RecQ"/>
</dbReference>
<comment type="similarity">
    <text evidence="1">Belongs to the helicase family. RecQ subfamily.</text>
</comment>
<keyword evidence="12" id="KW-1185">Reference proteome</keyword>
<name>A0A0G4ESY2_VITBC</name>
<feature type="region of interest" description="Disordered" evidence="8">
    <location>
        <begin position="314"/>
        <end position="339"/>
    </location>
</feature>
<reference evidence="11 12" key="1">
    <citation type="submission" date="2014-11" db="EMBL/GenBank/DDBJ databases">
        <authorList>
            <person name="Zhu J."/>
            <person name="Qi W."/>
            <person name="Song R."/>
        </authorList>
    </citation>
    <scope>NUCLEOTIDE SEQUENCE [LARGE SCALE GENOMIC DNA]</scope>
</reference>
<evidence type="ECO:0000259" key="9">
    <source>
        <dbReference type="PROSITE" id="PS51192"/>
    </source>
</evidence>
<feature type="region of interest" description="Disordered" evidence="8">
    <location>
        <begin position="352"/>
        <end position="433"/>
    </location>
</feature>
<feature type="compositionally biased region" description="Gly residues" evidence="8">
    <location>
        <begin position="1250"/>
        <end position="1263"/>
    </location>
</feature>
<dbReference type="PROSITE" id="PS51192">
    <property type="entry name" value="HELICASE_ATP_BIND_1"/>
    <property type="match status" value="1"/>
</dbReference>
<dbReference type="InterPro" id="IPR001650">
    <property type="entry name" value="Helicase_C-like"/>
</dbReference>
<evidence type="ECO:0000256" key="8">
    <source>
        <dbReference type="SAM" id="MobiDB-lite"/>
    </source>
</evidence>
<dbReference type="GO" id="GO:0009378">
    <property type="term" value="F:four-way junction helicase activity"/>
    <property type="evidence" value="ECO:0007669"/>
    <property type="project" value="TreeGrafter"/>
</dbReference>
<dbReference type="Proteomes" id="UP000041254">
    <property type="component" value="Unassembled WGS sequence"/>
</dbReference>
<dbReference type="SUPFAM" id="SSF52540">
    <property type="entry name" value="P-loop containing nucleoside triphosphate hydrolases"/>
    <property type="match status" value="1"/>
</dbReference>
<dbReference type="GO" id="GO:0005694">
    <property type="term" value="C:chromosome"/>
    <property type="evidence" value="ECO:0007669"/>
    <property type="project" value="TreeGrafter"/>
</dbReference>
<evidence type="ECO:0000313" key="12">
    <source>
        <dbReference type="Proteomes" id="UP000041254"/>
    </source>
</evidence>
<dbReference type="OrthoDB" id="10261556at2759"/>
<feature type="compositionally biased region" description="Basic and acidic residues" evidence="8">
    <location>
        <begin position="461"/>
        <end position="470"/>
    </location>
</feature>
<dbReference type="PROSITE" id="PS51194">
    <property type="entry name" value="HELICASE_CTER"/>
    <property type="match status" value="1"/>
</dbReference>
<feature type="region of interest" description="Disordered" evidence="8">
    <location>
        <begin position="454"/>
        <end position="482"/>
    </location>
</feature>
<dbReference type="NCBIfam" id="TIGR00614">
    <property type="entry name" value="recQ_fam"/>
    <property type="match status" value="1"/>
</dbReference>
<feature type="compositionally biased region" description="Low complexity" evidence="8">
    <location>
        <begin position="783"/>
        <end position="799"/>
    </location>
</feature>
<dbReference type="EMBL" id="CDMY01000300">
    <property type="protein sequence ID" value="CEM00821.1"/>
    <property type="molecule type" value="Genomic_DNA"/>
</dbReference>
<keyword evidence="4" id="KW-0347">Helicase</keyword>
<dbReference type="GO" id="GO:0000724">
    <property type="term" value="P:double-strand break repair via homologous recombination"/>
    <property type="evidence" value="ECO:0007669"/>
    <property type="project" value="TreeGrafter"/>
</dbReference>
<dbReference type="GO" id="GO:0005737">
    <property type="term" value="C:cytoplasm"/>
    <property type="evidence" value="ECO:0007669"/>
    <property type="project" value="TreeGrafter"/>
</dbReference>
<evidence type="ECO:0000256" key="4">
    <source>
        <dbReference type="ARBA" id="ARBA00022806"/>
    </source>
</evidence>
<dbReference type="GO" id="GO:0005634">
    <property type="term" value="C:nucleus"/>
    <property type="evidence" value="ECO:0007669"/>
    <property type="project" value="TreeGrafter"/>
</dbReference>
<dbReference type="PANTHER" id="PTHR13710:SF108">
    <property type="entry name" value="ATP-DEPENDENT DNA HELICASE Q4"/>
    <property type="match status" value="1"/>
</dbReference>
<dbReference type="Pfam" id="PF00271">
    <property type="entry name" value="Helicase_C"/>
    <property type="match status" value="1"/>
</dbReference>
<keyword evidence="5" id="KW-0067">ATP-binding</keyword>
<dbReference type="InterPro" id="IPR014001">
    <property type="entry name" value="Helicase_ATP-bd"/>
</dbReference>
<dbReference type="VEuPathDB" id="CryptoDB:Vbra_12956"/>
<feature type="region of interest" description="Disordered" evidence="8">
    <location>
        <begin position="1"/>
        <end position="122"/>
    </location>
</feature>
<feature type="region of interest" description="Disordered" evidence="8">
    <location>
        <begin position="494"/>
        <end position="684"/>
    </location>
</feature>
<dbReference type="Gene3D" id="3.40.50.300">
    <property type="entry name" value="P-loop containing nucleotide triphosphate hydrolases"/>
    <property type="match status" value="2"/>
</dbReference>
<evidence type="ECO:0000256" key="1">
    <source>
        <dbReference type="ARBA" id="ARBA00005446"/>
    </source>
</evidence>
<feature type="compositionally biased region" description="Pro residues" evidence="8">
    <location>
        <begin position="508"/>
        <end position="522"/>
    </location>
</feature>
<dbReference type="EC" id="5.6.2.4" evidence="7"/>
<dbReference type="InterPro" id="IPR027417">
    <property type="entry name" value="P-loop_NTPase"/>
</dbReference>
<evidence type="ECO:0000313" key="11">
    <source>
        <dbReference type="EMBL" id="CEM00821.1"/>
    </source>
</evidence>
<feature type="compositionally biased region" description="Basic and acidic residues" evidence="8">
    <location>
        <begin position="100"/>
        <end position="122"/>
    </location>
</feature>
<feature type="region of interest" description="Disordered" evidence="8">
    <location>
        <begin position="1229"/>
        <end position="1264"/>
    </location>
</feature>
<dbReference type="GO" id="GO:0016787">
    <property type="term" value="F:hydrolase activity"/>
    <property type="evidence" value="ECO:0007669"/>
    <property type="project" value="UniProtKB-KW"/>
</dbReference>
<evidence type="ECO:0000256" key="7">
    <source>
        <dbReference type="ARBA" id="ARBA00034808"/>
    </source>
</evidence>
<feature type="compositionally biased region" description="Basic and acidic residues" evidence="8">
    <location>
        <begin position="29"/>
        <end position="45"/>
    </location>
</feature>
<feature type="compositionally biased region" description="Low complexity" evidence="8">
    <location>
        <begin position="314"/>
        <end position="324"/>
    </location>
</feature>
<evidence type="ECO:0000256" key="6">
    <source>
        <dbReference type="ARBA" id="ARBA00034617"/>
    </source>
</evidence>
<feature type="compositionally biased region" description="Basic and acidic residues" evidence="8">
    <location>
        <begin position="1659"/>
        <end position="1669"/>
    </location>
</feature>
<feature type="compositionally biased region" description="Basic and acidic residues" evidence="8">
    <location>
        <begin position="596"/>
        <end position="606"/>
    </location>
</feature>
<evidence type="ECO:0000259" key="10">
    <source>
        <dbReference type="PROSITE" id="PS51194"/>
    </source>
</evidence>
<dbReference type="STRING" id="1169540.A0A0G4ESY2"/>
<feature type="domain" description="Helicase ATP-binding" evidence="9">
    <location>
        <begin position="855"/>
        <end position="1024"/>
    </location>
</feature>
<sequence>MPTANDGSHPATPHNTRQQENPPHPSARPADHRDASVPHQQHEELSYLPSCPPRSRCARLTNPFTRADHPVQLQWAKEEQERQERVRKQQEQQEQQRQQQEQEKNRQRVEEEAAARAAKADRPFTMAERKRQVAKYNELKRQISQQAAGMGWSQVRADRPDQYAECLRRLNLALKEAEEFEGHCMVHTPPRSPDPFMEYASKPEEEVAAIQKEMQARLHAYQKYLNRHENRKLRRQVAKSREVEEEQMYLLRKGKLDDCIRDDIASREYRRKPTDMLAKRRLAIKNCNPQIWPTEESPQKKYVPSTGFRCHPGSKADAAASAAGGAHGGGRGGASRDESAVVKPCPFNLLEWQRLHPGNPDDPVSGRRQKRRQPPAPPPPDAPQEKEPSRRPPSPPPPKRFRRERAPSRAVPMTREGGNGQDRRSAAEPAVAGVEQPAVIPAAARVGAGPAVAPINNQQEHAGRDQRVVVEKSAAAGGGPRKVSALEEWLLLGSCPDDHEGAEGQAAPPAPLAPPPALPAPTPAAVADKHPPPPPKKDNKAKGKGKKRRGVGSEDGGGGDGASEGAGVASRRVQPKRAAKAAASRGAGSGEGEGWASRDERRKADRDDADGEDDYMEAAGGDDSSDSEFDAGKKREPKKPPAAAKAKPKAKPKAKQGNKGKGRGKGAAIGAAGVFGGNKKGEKVNGKAIKKPQLGGMQNNKHLDARGNVKNRKQHFDQLAEERAAGHKLNRKDDLAVRQRQVEGKKFANQGCARGHVDRLAVVKLAAFLSSGCNGSSLMLPSTHTQTTTDTAADQQHQQPLEPTQPDEDSVQEAKEILNGCAGAESDAGLGGRLRACLSDAFGLESFRDGQESAIRAVLGRRSTLVVMPTGAGKSLCYQLPALVFRRAGVGMTLVVSPLISLIQDQIRKMPGCIRAATINASLSLEQRSAVQKGLAEGYFDVFFVSPEMLSLMDLSLLSGRVALCCFDEAHCISTWSHTFRPAYLGLCRALEHLGNPPVLALTATATRKTLTALTDLYHITRTVSTCHTPSPAPAPNTQHHLQQQQQHVMRGNLHYKVEFSEARFDYAKASELKRLLNHQTWKTKRSIIVYVWRRVDAEFLANDLRNAGSFGTVDAYHAGRNKQQLIGVQNRFMDGTLRIVVATTAFGMGIDKADVDGVIHYHMPQSLEAYVQETGRAARNGSEGHCHLFVRPDDLLAMWRVSSVPSVDPWAATDLAFRLMDDRIQPSTSTSIKKSIHVSRSDEQPENGQGEGENGPAGGGGVVAVSLPSTDAMAALKAQAADDVTTFFGMLDHTIQLQHPQHEGPLPTRIYPNVPLTYKLRFFRTSKDAVCEKSHFMRSFMTSAEQHAGVWSVRAADAVTSTRSSPPELSQELAKAAHGEGFTVDTGNWEAKGVVVVMRGGSEQQEADGSDTFGGIRAAVKATVQKLDETLKVGVAKLEAAFMALYLSAKEAGTQGAEEDTLKSLVQAYFAHHTEGGAGYHDPVQVVCEAAVGAAKAHGLRVQARMDICGGEIGSERFLKFKHLFASATINSEQVDQWGISTGNGIRHRTKIADQLFHAVKTTLKDMPLLYELTEQRPAVSTTDVATDYLAPLMIARALAHINTHSLPKPVCEAFNPITMGAPQIATLPFGFLLDAAQRAVTQHKEQLLMHTRQFLRQRQEQHEDKKRPPPAAGAAGAPHRPRKKARKADSSEAVPGAAAKRAPKRRRGEGSAD</sequence>
<dbReference type="SMART" id="SM00490">
    <property type="entry name" value="HELICc"/>
    <property type="match status" value="1"/>
</dbReference>
<feature type="compositionally biased region" description="Basic and acidic residues" evidence="8">
    <location>
        <begin position="76"/>
        <end position="91"/>
    </location>
</feature>
<proteinExistence type="inferred from homology"/>
<feature type="compositionally biased region" description="Gly residues" evidence="8">
    <location>
        <begin position="553"/>
        <end position="564"/>
    </location>
</feature>
<dbReference type="GO" id="GO:0003676">
    <property type="term" value="F:nucleic acid binding"/>
    <property type="evidence" value="ECO:0007669"/>
    <property type="project" value="InterPro"/>
</dbReference>
<protein>
    <recommendedName>
        <fullName evidence="7">DNA 3'-5' helicase</fullName>
        <ecNumber evidence="7">5.6.2.4</ecNumber>
    </recommendedName>
</protein>
<dbReference type="GO" id="GO:0005524">
    <property type="term" value="F:ATP binding"/>
    <property type="evidence" value="ECO:0007669"/>
    <property type="project" value="UniProtKB-KW"/>
</dbReference>
<evidence type="ECO:0000256" key="2">
    <source>
        <dbReference type="ARBA" id="ARBA00022741"/>
    </source>
</evidence>
<evidence type="ECO:0000256" key="3">
    <source>
        <dbReference type="ARBA" id="ARBA00022801"/>
    </source>
</evidence>
<feature type="domain" description="Helicase C-terminal" evidence="10">
    <location>
        <begin position="1072"/>
        <end position="1237"/>
    </location>
</feature>
<feature type="region of interest" description="Disordered" evidence="8">
    <location>
        <begin position="781"/>
        <end position="812"/>
    </location>
</feature>
<evidence type="ECO:0000256" key="5">
    <source>
        <dbReference type="ARBA" id="ARBA00022840"/>
    </source>
</evidence>
<accession>A0A0G4ESY2</accession>